<evidence type="ECO:0000256" key="1">
    <source>
        <dbReference type="SAM" id="SignalP"/>
    </source>
</evidence>
<dbReference type="PANTHER" id="PTHR35532:SF5">
    <property type="entry name" value="CARBOHYDRATE-BINDING DOMAIN-CONTAINING PROTEIN"/>
    <property type="match status" value="1"/>
</dbReference>
<dbReference type="Proteomes" id="UP000229307">
    <property type="component" value="Unassembled WGS sequence"/>
</dbReference>
<dbReference type="Gene3D" id="2.60.40.1190">
    <property type="match status" value="1"/>
</dbReference>
<feature type="chain" id="PRO_5014598087" description="Carbohydrate-binding domain-containing protein" evidence="1">
    <location>
        <begin position="23"/>
        <end position="258"/>
    </location>
</feature>
<evidence type="ECO:0000313" key="4">
    <source>
        <dbReference type="Proteomes" id="UP000229307"/>
    </source>
</evidence>
<protein>
    <recommendedName>
        <fullName evidence="2">Carbohydrate-binding domain-containing protein</fullName>
    </recommendedName>
</protein>
<sequence length="258" mass="29329">MRRIVLFLFAVSIFCRVGVLSAADTNPLKYTCYRTEKPVVLDALPDDPAWKKAAPMKDWTICVDNKKLYQPAGHATTSWMCWDAENLYLAWVCADTDIMGNRAKKDLDVWEDDAFEIYIDPDGDGLNYVEIEISPLNYCLDLLIPAPWKVPWKEAAVFNVADMKYATRVYGTLNFKDDTDEKWAGEIAIPFSSLSDATTAALPVNLPPKNGDVWRIQCYRAEHWKKGRTGVEWNAWSPTKAPHNLGEFAYVTFSDKTQ</sequence>
<dbReference type="EMBL" id="PFMR01000181">
    <property type="protein sequence ID" value="PIZ16529.1"/>
    <property type="molecule type" value="Genomic_DNA"/>
</dbReference>
<evidence type="ECO:0000313" key="3">
    <source>
        <dbReference type="EMBL" id="PIZ16529.1"/>
    </source>
</evidence>
<dbReference type="SUPFAM" id="SSF49344">
    <property type="entry name" value="CBD9-like"/>
    <property type="match status" value="1"/>
</dbReference>
<organism evidence="3 4">
    <name type="scientific">Candidatus Desantisbacteria bacterium CG_4_10_14_0_8_um_filter_48_22</name>
    <dbReference type="NCBI Taxonomy" id="1974543"/>
    <lineage>
        <taxon>Bacteria</taxon>
        <taxon>Candidatus Desantisiibacteriota</taxon>
    </lineage>
</organism>
<name>A0A2M7SAP7_9BACT</name>
<dbReference type="PANTHER" id="PTHR35532">
    <property type="entry name" value="SIMILAR TO POLYHYDROXYALKANOATE DEPOLYMERASE"/>
    <property type="match status" value="1"/>
</dbReference>
<dbReference type="InterPro" id="IPR010502">
    <property type="entry name" value="Carb-bd_dom_fam9"/>
</dbReference>
<feature type="domain" description="Carbohydrate-binding" evidence="2">
    <location>
        <begin position="47"/>
        <end position="125"/>
    </location>
</feature>
<dbReference type="GO" id="GO:0004553">
    <property type="term" value="F:hydrolase activity, hydrolyzing O-glycosyl compounds"/>
    <property type="evidence" value="ECO:0007669"/>
    <property type="project" value="InterPro"/>
</dbReference>
<dbReference type="AlphaFoldDB" id="A0A2M7SAP7"/>
<proteinExistence type="predicted"/>
<comment type="caution">
    <text evidence="3">The sequence shown here is derived from an EMBL/GenBank/DDBJ whole genome shotgun (WGS) entry which is preliminary data.</text>
</comment>
<dbReference type="GO" id="GO:0030246">
    <property type="term" value="F:carbohydrate binding"/>
    <property type="evidence" value="ECO:0007669"/>
    <property type="project" value="InterPro"/>
</dbReference>
<keyword evidence="1" id="KW-0732">Signal</keyword>
<dbReference type="Pfam" id="PF06452">
    <property type="entry name" value="CBM9_1"/>
    <property type="match status" value="1"/>
</dbReference>
<accession>A0A2M7SAP7</accession>
<feature type="signal peptide" evidence="1">
    <location>
        <begin position="1"/>
        <end position="22"/>
    </location>
</feature>
<gene>
    <name evidence="3" type="ORF">COY52_06810</name>
</gene>
<evidence type="ECO:0000259" key="2">
    <source>
        <dbReference type="Pfam" id="PF06452"/>
    </source>
</evidence>
<reference evidence="4" key="1">
    <citation type="submission" date="2017-09" db="EMBL/GenBank/DDBJ databases">
        <title>Depth-based differentiation of microbial function through sediment-hosted aquifers and enrichment of novel symbionts in the deep terrestrial subsurface.</title>
        <authorList>
            <person name="Probst A.J."/>
            <person name="Ladd B."/>
            <person name="Jarett J.K."/>
            <person name="Geller-Mcgrath D.E."/>
            <person name="Sieber C.M.K."/>
            <person name="Emerson J.B."/>
            <person name="Anantharaman K."/>
            <person name="Thomas B.C."/>
            <person name="Malmstrom R."/>
            <person name="Stieglmeier M."/>
            <person name="Klingl A."/>
            <person name="Woyke T."/>
            <person name="Ryan C.M."/>
            <person name="Banfield J.F."/>
        </authorList>
    </citation>
    <scope>NUCLEOTIDE SEQUENCE [LARGE SCALE GENOMIC DNA]</scope>
</reference>
<dbReference type="CDD" id="cd09620">
    <property type="entry name" value="CBM9_like_3"/>
    <property type="match status" value="1"/>
</dbReference>
<dbReference type="GO" id="GO:0016052">
    <property type="term" value="P:carbohydrate catabolic process"/>
    <property type="evidence" value="ECO:0007669"/>
    <property type="project" value="InterPro"/>
</dbReference>